<evidence type="ECO:0000313" key="14">
    <source>
        <dbReference type="EMBL" id="RDH40748.1"/>
    </source>
</evidence>
<comment type="catalytic activity">
    <reaction evidence="9 10 11">
        <text>2-[(2R,5Z)-2-carboxy-4-methylthiazol-5(2H)-ylidene]ethyl phosphate + 4-amino-2-methyl-5-(diphosphooxymethyl)pyrimidine + 2 H(+) = thiamine phosphate + CO2 + diphosphate</text>
        <dbReference type="Rhea" id="RHEA:47844"/>
        <dbReference type="ChEBI" id="CHEBI:15378"/>
        <dbReference type="ChEBI" id="CHEBI:16526"/>
        <dbReference type="ChEBI" id="CHEBI:33019"/>
        <dbReference type="ChEBI" id="CHEBI:37575"/>
        <dbReference type="ChEBI" id="CHEBI:57841"/>
        <dbReference type="ChEBI" id="CHEBI:62899"/>
        <dbReference type="EC" id="2.5.1.3"/>
    </reaction>
</comment>
<keyword evidence="15" id="KW-1185">Reference proteome</keyword>
<evidence type="ECO:0000256" key="5">
    <source>
        <dbReference type="ARBA" id="ARBA00022842"/>
    </source>
</evidence>
<dbReference type="FunFam" id="3.20.20.70:FF:000096">
    <property type="entry name" value="Thiamine-phosphate synthase"/>
    <property type="match status" value="1"/>
</dbReference>
<dbReference type="Gene3D" id="3.20.20.70">
    <property type="entry name" value="Aldolase class I"/>
    <property type="match status" value="1"/>
</dbReference>
<keyword evidence="6 10" id="KW-0784">Thiamine biosynthesis</keyword>
<dbReference type="CDD" id="cd00564">
    <property type="entry name" value="TMP_TenI"/>
    <property type="match status" value="1"/>
</dbReference>
<comment type="catalytic activity">
    <reaction evidence="8 10 11">
        <text>2-(2-carboxy-4-methylthiazol-5-yl)ethyl phosphate + 4-amino-2-methyl-5-(diphosphooxymethyl)pyrimidine + 2 H(+) = thiamine phosphate + CO2 + diphosphate</text>
        <dbReference type="Rhea" id="RHEA:47848"/>
        <dbReference type="ChEBI" id="CHEBI:15378"/>
        <dbReference type="ChEBI" id="CHEBI:16526"/>
        <dbReference type="ChEBI" id="CHEBI:33019"/>
        <dbReference type="ChEBI" id="CHEBI:37575"/>
        <dbReference type="ChEBI" id="CHEBI:57841"/>
        <dbReference type="ChEBI" id="CHEBI:62890"/>
        <dbReference type="EC" id="2.5.1.3"/>
    </reaction>
</comment>
<evidence type="ECO:0000313" key="15">
    <source>
        <dbReference type="Proteomes" id="UP000226429"/>
    </source>
</evidence>
<feature type="binding site" evidence="10">
    <location>
        <position position="108"/>
    </location>
    <ligand>
        <name>4-amino-2-methyl-5-(diphosphooxymethyl)pyrimidine</name>
        <dbReference type="ChEBI" id="CHEBI:57841"/>
    </ligand>
</feature>
<feature type="binding site" evidence="10">
    <location>
        <position position="69"/>
    </location>
    <ligand>
        <name>4-amino-2-methyl-5-(diphosphooxymethyl)pyrimidine</name>
        <dbReference type="ChEBI" id="CHEBI:57841"/>
    </ligand>
</feature>
<evidence type="ECO:0000256" key="4">
    <source>
        <dbReference type="ARBA" id="ARBA00022723"/>
    </source>
</evidence>
<dbReference type="InterPro" id="IPR013785">
    <property type="entry name" value="Aldolase_TIM"/>
</dbReference>
<evidence type="ECO:0000256" key="1">
    <source>
        <dbReference type="ARBA" id="ARBA00003814"/>
    </source>
</evidence>
<name>A0A370CIR3_9COXI</name>
<keyword evidence="4 10" id="KW-0479">Metal-binding</keyword>
<keyword evidence="5 10" id="KW-0460">Magnesium</keyword>
<evidence type="ECO:0000256" key="3">
    <source>
        <dbReference type="ARBA" id="ARBA00022679"/>
    </source>
</evidence>
<evidence type="ECO:0000256" key="7">
    <source>
        <dbReference type="ARBA" id="ARBA00047334"/>
    </source>
</evidence>
<organism evidence="14 15">
    <name type="scientific">Candidatus Aquirickettsiella gammari</name>
    <dbReference type="NCBI Taxonomy" id="2016198"/>
    <lineage>
        <taxon>Bacteria</taxon>
        <taxon>Pseudomonadati</taxon>
        <taxon>Pseudomonadota</taxon>
        <taxon>Gammaproteobacteria</taxon>
        <taxon>Legionellales</taxon>
        <taxon>Coxiellaceae</taxon>
        <taxon>Candidatus Aquirickettsiella</taxon>
    </lineage>
</organism>
<dbReference type="SUPFAM" id="SSF51391">
    <property type="entry name" value="Thiamin phosphate synthase"/>
    <property type="match status" value="1"/>
</dbReference>
<evidence type="ECO:0000259" key="13">
    <source>
        <dbReference type="Pfam" id="PF02581"/>
    </source>
</evidence>
<comment type="similarity">
    <text evidence="10 11">Belongs to the thiamine-phosphate synthase family.</text>
</comment>
<reference evidence="14 15" key="2">
    <citation type="journal article" date="2018" name="J. Invertebr. Pathol.">
        <title>'Candidatus Aquirickettsiella gammari' (Gammaproteobacteria: Legionellales: Coxiellaceae): A bacterial pathogen of the freshwater crustacean Gammarus fossarum (Malacostraca: Amphipoda).</title>
        <authorList>
            <person name="Bojko J."/>
            <person name="Dunn A.M."/>
            <person name="Stebbing P.D."/>
            <person name="van Aerle R."/>
            <person name="Bacela-Spychalska K."/>
            <person name="Bean T.P."/>
            <person name="Urrutia A."/>
            <person name="Stentiford G.D."/>
        </authorList>
    </citation>
    <scope>NUCLEOTIDE SEQUENCE [LARGE SCALE GENOMIC DNA]</scope>
    <source>
        <strain evidence="14">RA15029</strain>
    </source>
</reference>
<feature type="binding site" evidence="10">
    <location>
        <begin position="134"/>
        <end position="136"/>
    </location>
    <ligand>
        <name>2-[(2R,5Z)-2-carboxy-4-methylthiazol-5(2H)-ylidene]ethyl phosphate</name>
        <dbReference type="ChEBI" id="CHEBI:62899"/>
    </ligand>
</feature>
<accession>A0A370CIR3</accession>
<evidence type="ECO:0000256" key="6">
    <source>
        <dbReference type="ARBA" id="ARBA00022977"/>
    </source>
</evidence>
<dbReference type="EC" id="2.5.1.3" evidence="10"/>
<dbReference type="AlphaFoldDB" id="A0A370CIR3"/>
<feature type="binding site" evidence="10">
    <location>
        <position position="137"/>
    </location>
    <ligand>
        <name>4-amino-2-methyl-5-(diphosphooxymethyl)pyrimidine</name>
        <dbReference type="ChEBI" id="CHEBI:57841"/>
    </ligand>
</feature>
<feature type="binding site" evidence="10">
    <location>
        <position position="70"/>
    </location>
    <ligand>
        <name>Mg(2+)</name>
        <dbReference type="ChEBI" id="CHEBI:18420"/>
    </ligand>
</feature>
<comment type="cofactor">
    <cofactor evidence="10">
        <name>Mg(2+)</name>
        <dbReference type="ChEBI" id="CHEBI:18420"/>
    </cofactor>
    <text evidence="10">Binds 1 Mg(2+) ion per subunit.</text>
</comment>
<reference evidence="14 15" key="1">
    <citation type="journal article" date="2017" name="Int. J. Syst. Evol. Microbiol.">
        <title>Aquarickettsiella crustaci n. gen. n. sp. (Gammaproteobacteria: Legionellales: Coxiellaceae); a bacterial pathogen of the freshwater crustacean: Gammarus fossarum (Malacostraca: Amphipoda).</title>
        <authorList>
            <person name="Bojko J."/>
            <person name="Dunn A.M."/>
            <person name="Stebbing P.D."/>
            <person name="Van Aerle R."/>
            <person name="Bacela-Spychalska K."/>
            <person name="Bean T.P."/>
            <person name="Stentiford G.D."/>
        </authorList>
    </citation>
    <scope>NUCLEOTIDE SEQUENCE [LARGE SCALE GENOMIC DNA]</scope>
    <source>
        <strain evidence="14">RA15029</strain>
    </source>
</reference>
<feature type="binding site" evidence="10">
    <location>
        <position position="89"/>
    </location>
    <ligand>
        <name>Mg(2+)</name>
        <dbReference type="ChEBI" id="CHEBI:18420"/>
    </ligand>
</feature>
<dbReference type="InterPro" id="IPR022998">
    <property type="entry name" value="ThiamineP_synth_TenI"/>
</dbReference>
<dbReference type="GO" id="GO:0004789">
    <property type="term" value="F:thiamine-phosphate diphosphorylase activity"/>
    <property type="evidence" value="ECO:0007669"/>
    <property type="project" value="UniProtKB-UniRule"/>
</dbReference>
<dbReference type="InterPro" id="IPR036206">
    <property type="entry name" value="ThiamineP_synth_sf"/>
</dbReference>
<proteinExistence type="inferred from homology"/>
<gene>
    <name evidence="10 14" type="primary">thiE</name>
    <name evidence="14" type="ORF">CFE62_002135</name>
</gene>
<evidence type="ECO:0000256" key="8">
    <source>
        <dbReference type="ARBA" id="ARBA00047851"/>
    </source>
</evidence>
<comment type="function">
    <text evidence="1 10">Condenses 4-methyl-5-(beta-hydroxyethyl)thiazole monophosphate (THZ-P) and 2-methyl-4-amino-5-hydroxymethyl pyrimidine pyrophosphate (HMP-PP) to form thiamine monophosphate (TMP).</text>
</comment>
<dbReference type="GO" id="GO:0000287">
    <property type="term" value="F:magnesium ion binding"/>
    <property type="evidence" value="ECO:0007669"/>
    <property type="project" value="UniProtKB-UniRule"/>
</dbReference>
<dbReference type="UniPathway" id="UPA00060">
    <property type="reaction ID" value="UER00141"/>
</dbReference>
<evidence type="ECO:0000256" key="10">
    <source>
        <dbReference type="HAMAP-Rule" id="MF_00097"/>
    </source>
</evidence>
<comment type="caution">
    <text evidence="14">The sequence shown here is derived from an EMBL/GenBank/DDBJ whole genome shotgun (WGS) entry which is preliminary data.</text>
</comment>
<evidence type="ECO:0000256" key="11">
    <source>
        <dbReference type="RuleBase" id="RU003826"/>
    </source>
</evidence>
<feature type="binding site" evidence="10">
    <location>
        <begin position="37"/>
        <end position="41"/>
    </location>
    <ligand>
        <name>4-amino-2-methyl-5-(diphosphooxymethyl)pyrimidine</name>
        <dbReference type="ChEBI" id="CHEBI:57841"/>
    </ligand>
</feature>
<evidence type="ECO:0000256" key="9">
    <source>
        <dbReference type="ARBA" id="ARBA00047883"/>
    </source>
</evidence>
<comment type="catalytic activity">
    <reaction evidence="7 10 11">
        <text>4-methyl-5-(2-phosphooxyethyl)-thiazole + 4-amino-2-methyl-5-(diphosphooxymethyl)pyrimidine + H(+) = thiamine phosphate + diphosphate</text>
        <dbReference type="Rhea" id="RHEA:22328"/>
        <dbReference type="ChEBI" id="CHEBI:15378"/>
        <dbReference type="ChEBI" id="CHEBI:33019"/>
        <dbReference type="ChEBI" id="CHEBI:37575"/>
        <dbReference type="ChEBI" id="CHEBI:57841"/>
        <dbReference type="ChEBI" id="CHEBI:58296"/>
        <dbReference type="EC" id="2.5.1.3"/>
    </reaction>
</comment>
<dbReference type="NCBIfam" id="TIGR00693">
    <property type="entry name" value="thiE"/>
    <property type="match status" value="1"/>
</dbReference>
<feature type="binding site" evidence="10">
    <location>
        <position position="165"/>
    </location>
    <ligand>
        <name>2-[(2R,5Z)-2-carboxy-4-methylthiazol-5(2H)-ylidene]ethyl phosphate</name>
        <dbReference type="ChEBI" id="CHEBI:62899"/>
    </ligand>
</feature>
<comment type="caution">
    <text evidence="10">Lacks conserved residue(s) required for the propagation of feature annotation.</text>
</comment>
<dbReference type="GO" id="GO:0005737">
    <property type="term" value="C:cytoplasm"/>
    <property type="evidence" value="ECO:0007669"/>
    <property type="project" value="TreeGrafter"/>
</dbReference>
<comment type="pathway">
    <text evidence="2 10 12">Cofactor biosynthesis; thiamine diphosphate biosynthesis; thiamine phosphate from 4-amino-2-methyl-5-diphosphomethylpyrimidine and 4-methyl-5-(2-phosphoethyl)-thiazole: step 1/1.</text>
</comment>
<feature type="domain" description="Thiamine phosphate synthase/TenI" evidence="13">
    <location>
        <begin position="8"/>
        <end position="188"/>
    </location>
</feature>
<dbReference type="Proteomes" id="UP000226429">
    <property type="component" value="Unassembled WGS sequence"/>
</dbReference>
<sequence length="212" mass="23433">MRIDYSYYLIADEYACAPLSIEEAVEQVIDSGISCVQLRMKNQSKEKITVTAKNLLRLLQPRNIPLIINDHIEIAKALDVQGVHIGQSDKPYRWARKQLGYEKIIGLSLENIQQAKQCRHLDCDYFGVGPVFATSSKKDAATPLGMTQLKKISRLLTTPLVAIGGINQYSLHSVLSTPVAGVALAAAIFSAPNRRQMAQQLAQLILNNKSLC</sequence>
<dbReference type="HAMAP" id="MF_00097">
    <property type="entry name" value="TMP_synthase"/>
    <property type="match status" value="1"/>
</dbReference>
<dbReference type="EMBL" id="NMOS02000004">
    <property type="protein sequence ID" value="RDH40748.1"/>
    <property type="molecule type" value="Genomic_DNA"/>
</dbReference>
<dbReference type="GO" id="GO:0009229">
    <property type="term" value="P:thiamine diphosphate biosynthetic process"/>
    <property type="evidence" value="ECO:0007669"/>
    <property type="project" value="UniProtKB-UniRule"/>
</dbReference>
<protein>
    <recommendedName>
        <fullName evidence="10">Thiamine-phosphate synthase</fullName>
        <shortName evidence="10">TP synthase</shortName>
        <shortName evidence="10">TPS</shortName>
        <ecNumber evidence="10">2.5.1.3</ecNumber>
    </recommendedName>
    <alternativeName>
        <fullName evidence="10">Thiamine-phosphate pyrophosphorylase</fullName>
        <shortName evidence="10">TMP pyrophosphorylase</shortName>
        <shortName evidence="10">TMP-PPase</shortName>
    </alternativeName>
</protein>
<dbReference type="GO" id="GO:0009228">
    <property type="term" value="P:thiamine biosynthetic process"/>
    <property type="evidence" value="ECO:0007669"/>
    <property type="project" value="UniProtKB-KW"/>
</dbReference>
<evidence type="ECO:0000256" key="12">
    <source>
        <dbReference type="RuleBase" id="RU004253"/>
    </source>
</evidence>
<dbReference type="InterPro" id="IPR034291">
    <property type="entry name" value="TMP_synthase"/>
</dbReference>
<dbReference type="PANTHER" id="PTHR20857">
    <property type="entry name" value="THIAMINE-PHOSPHATE PYROPHOSPHORYLASE"/>
    <property type="match status" value="1"/>
</dbReference>
<keyword evidence="3 10" id="KW-0808">Transferase</keyword>
<evidence type="ECO:0000256" key="2">
    <source>
        <dbReference type="ARBA" id="ARBA00005165"/>
    </source>
</evidence>
<dbReference type="PANTHER" id="PTHR20857:SF23">
    <property type="entry name" value="THIAMINE BIOSYNTHETIC BIFUNCTIONAL ENZYME"/>
    <property type="match status" value="1"/>
</dbReference>
<dbReference type="Pfam" id="PF02581">
    <property type="entry name" value="TMP-TENI"/>
    <property type="match status" value="1"/>
</dbReference>